<dbReference type="GO" id="GO:0016491">
    <property type="term" value="F:oxidoreductase activity"/>
    <property type="evidence" value="ECO:0007669"/>
    <property type="project" value="UniProtKB-KW"/>
</dbReference>
<dbReference type="InterPro" id="IPR024775">
    <property type="entry name" value="DinB-like"/>
</dbReference>
<feature type="domain" description="Sulfatase-modifying factor enzyme-like" evidence="4">
    <location>
        <begin position="193"/>
        <end position="321"/>
    </location>
</feature>
<dbReference type="InterPro" id="IPR042095">
    <property type="entry name" value="SUMF_sf"/>
</dbReference>
<evidence type="ECO:0000256" key="1">
    <source>
        <dbReference type="ARBA" id="ARBA00023002"/>
    </source>
</evidence>
<dbReference type="Proteomes" id="UP000315003">
    <property type="component" value="Chromosome"/>
</dbReference>
<keyword evidence="1 6" id="KW-0560">Oxidoreductase</keyword>
<dbReference type="Pfam" id="PF03781">
    <property type="entry name" value="FGE-sulfatase"/>
    <property type="match status" value="2"/>
</dbReference>
<dbReference type="GO" id="GO:0052699">
    <property type="term" value="P:ergothioneine biosynthetic process"/>
    <property type="evidence" value="ECO:0007669"/>
    <property type="project" value="InterPro"/>
</dbReference>
<feature type="domain" description="Sulfatase-modifying factor enzyme-like" evidence="4">
    <location>
        <begin position="339"/>
        <end position="414"/>
    </location>
</feature>
<organism evidence="6 7">
    <name type="scientific">Stieleria bergensis</name>
    <dbReference type="NCBI Taxonomy" id="2528025"/>
    <lineage>
        <taxon>Bacteria</taxon>
        <taxon>Pseudomonadati</taxon>
        <taxon>Planctomycetota</taxon>
        <taxon>Planctomycetia</taxon>
        <taxon>Pirellulales</taxon>
        <taxon>Pirellulaceae</taxon>
        <taxon>Stieleria</taxon>
    </lineage>
</organism>
<evidence type="ECO:0000259" key="5">
    <source>
        <dbReference type="Pfam" id="PF12867"/>
    </source>
</evidence>
<dbReference type="PANTHER" id="PTHR23150:SF36">
    <property type="entry name" value="HERCYNINE OXYGENASE"/>
    <property type="match status" value="1"/>
</dbReference>
<dbReference type="SUPFAM" id="SSF56436">
    <property type="entry name" value="C-type lectin-like"/>
    <property type="match status" value="1"/>
</dbReference>
<dbReference type="EMBL" id="CP036272">
    <property type="protein sequence ID" value="QDT62298.1"/>
    <property type="molecule type" value="Genomic_DNA"/>
</dbReference>
<keyword evidence="7" id="KW-1185">Reference proteome</keyword>
<dbReference type="PANTHER" id="PTHR23150">
    <property type="entry name" value="SULFATASE MODIFYING FACTOR 1, 2"/>
    <property type="match status" value="1"/>
</dbReference>
<comment type="pathway">
    <text evidence="3">Amino-acid biosynthesis; ergothioneine biosynthesis.</text>
</comment>
<protein>
    <submittedName>
        <fullName evidence="6">Iron(II)-dependent oxidoreductase EgtB</fullName>
        <ecNumber evidence="6">1.8.-.-</ecNumber>
    </submittedName>
</protein>
<gene>
    <name evidence="6" type="primary">egtB</name>
    <name evidence="6" type="ORF">SV7mr_48450</name>
</gene>
<sequence length="421" mass="48370">MTVESPSILDQYRRVRLASAVIVEPLEPEDCCIQSMPDVSPLKWHLAHTTWFFETFVLKPGLPGYQTPDSRYESLFNSYYNSVGQQFARSERGFLSRPTFAEVLEYRQHVDDAMQTLLAGDPNPSLLNVVELGVHHEQQHQELMLMDIKHVFSRNPLDPVYRERDTEEATDLIQFDWVEFESSLVKIGHSGTDFCFDNETPEHQVYVEKFELANRLTTCGEYLEFINDGGYERPEFWLSEGWRVVKDCGWDAPLYWQLQGDQWSVFTLAGLKELNPSEPVCHVSYYEADAFARWSQCWLPQESYWETAARAKESKGGSFLESGHLHPQPGGASVDCGALSQMFGDLWEWTRSPYIAYPGYRASRGALGEYNGKFMCNQMVLRGGCCATPESHFRLTYRNFYPAGARWPFTAIRLCRELGAD</sequence>
<name>A0A517T1P2_9BACT</name>
<dbReference type="AlphaFoldDB" id="A0A517T1P2"/>
<dbReference type="InterPro" id="IPR017806">
    <property type="entry name" value="EgtB"/>
</dbReference>
<dbReference type="RefSeq" id="WP_145276985.1">
    <property type="nucleotide sequence ID" value="NZ_CP036272.1"/>
</dbReference>
<accession>A0A517T1P2</accession>
<dbReference type="Pfam" id="PF12867">
    <property type="entry name" value="DinB_2"/>
    <property type="match status" value="1"/>
</dbReference>
<dbReference type="Gene3D" id="3.90.1580.10">
    <property type="entry name" value="paralog of FGE (formylglycine-generating enzyme)"/>
    <property type="match status" value="1"/>
</dbReference>
<evidence type="ECO:0000256" key="2">
    <source>
        <dbReference type="ARBA" id="ARBA00023004"/>
    </source>
</evidence>
<evidence type="ECO:0000259" key="4">
    <source>
        <dbReference type="Pfam" id="PF03781"/>
    </source>
</evidence>
<dbReference type="OrthoDB" id="9812426at2"/>
<dbReference type="NCBIfam" id="TIGR03440">
    <property type="entry name" value="egtB_TIGR03440"/>
    <property type="match status" value="1"/>
</dbReference>
<dbReference type="InterPro" id="IPR016187">
    <property type="entry name" value="CTDL_fold"/>
</dbReference>
<evidence type="ECO:0000313" key="7">
    <source>
        <dbReference type="Proteomes" id="UP000315003"/>
    </source>
</evidence>
<evidence type="ECO:0000256" key="3">
    <source>
        <dbReference type="ARBA" id="ARBA00037882"/>
    </source>
</evidence>
<proteinExistence type="predicted"/>
<keyword evidence="2" id="KW-0408">Iron</keyword>
<feature type="domain" description="DinB-like" evidence="5">
    <location>
        <begin position="11"/>
        <end position="144"/>
    </location>
</feature>
<dbReference type="InterPro" id="IPR005532">
    <property type="entry name" value="SUMF_dom"/>
</dbReference>
<dbReference type="InterPro" id="IPR051043">
    <property type="entry name" value="Sulfatase_Mod_Factor_Kinase"/>
</dbReference>
<evidence type="ECO:0000313" key="6">
    <source>
        <dbReference type="EMBL" id="QDT62298.1"/>
    </source>
</evidence>
<reference evidence="6 7" key="1">
    <citation type="submission" date="2019-02" db="EMBL/GenBank/DDBJ databases">
        <title>Deep-cultivation of Planctomycetes and their phenomic and genomic characterization uncovers novel biology.</title>
        <authorList>
            <person name="Wiegand S."/>
            <person name="Jogler M."/>
            <person name="Boedeker C."/>
            <person name="Pinto D."/>
            <person name="Vollmers J."/>
            <person name="Rivas-Marin E."/>
            <person name="Kohn T."/>
            <person name="Peeters S.H."/>
            <person name="Heuer A."/>
            <person name="Rast P."/>
            <person name="Oberbeckmann S."/>
            <person name="Bunk B."/>
            <person name="Jeske O."/>
            <person name="Meyerdierks A."/>
            <person name="Storesund J.E."/>
            <person name="Kallscheuer N."/>
            <person name="Luecker S."/>
            <person name="Lage O.M."/>
            <person name="Pohl T."/>
            <person name="Merkel B.J."/>
            <person name="Hornburger P."/>
            <person name="Mueller R.-W."/>
            <person name="Bruemmer F."/>
            <person name="Labrenz M."/>
            <person name="Spormann A.M."/>
            <person name="Op den Camp H."/>
            <person name="Overmann J."/>
            <person name="Amann R."/>
            <person name="Jetten M.S.M."/>
            <person name="Mascher T."/>
            <person name="Medema M.H."/>
            <person name="Devos D.P."/>
            <person name="Kaster A.-K."/>
            <person name="Ovreas L."/>
            <person name="Rohde M."/>
            <person name="Galperin M.Y."/>
            <person name="Jogler C."/>
        </authorList>
    </citation>
    <scope>NUCLEOTIDE SEQUENCE [LARGE SCALE GENOMIC DNA]</scope>
    <source>
        <strain evidence="6 7">SV_7m_r</strain>
    </source>
</reference>
<dbReference type="EC" id="1.8.-.-" evidence="6"/>